<gene>
    <name evidence="8" type="ORF">SVUK_LOCUS2263</name>
</gene>
<dbReference type="GO" id="GO:0005789">
    <property type="term" value="C:endoplasmic reticulum membrane"/>
    <property type="evidence" value="ECO:0007669"/>
    <property type="project" value="UniProtKB-SubCell"/>
</dbReference>
<dbReference type="OrthoDB" id="60477at2759"/>
<dbReference type="InterPro" id="IPR036322">
    <property type="entry name" value="WD40_repeat_dom_sf"/>
</dbReference>
<dbReference type="InterPro" id="IPR030225">
    <property type="entry name" value="SCAP"/>
</dbReference>
<keyword evidence="2 7" id="KW-0812">Transmembrane</keyword>
<dbReference type="PANTHER" id="PTHR46378:SF1">
    <property type="entry name" value="STEROL REGULATORY ELEMENT-BINDING PROTEIN CLEAVAGE-ACTIVATING PROTEIN"/>
    <property type="match status" value="1"/>
</dbReference>
<protein>
    <recommendedName>
        <fullName evidence="10">Sterol regulatory element-binding protein cleavage-activating protein</fullName>
    </recommendedName>
</protein>
<comment type="subcellular location">
    <subcellularLocation>
        <location evidence="1">Endoplasmic reticulum membrane</location>
        <topology evidence="1">Multi-pass membrane protein</topology>
    </subcellularLocation>
</comment>
<dbReference type="PANTHER" id="PTHR46378">
    <property type="entry name" value="STEROL REGULATORY ELEMENT-BINDING PROTEIN CLEAVAGE-ACTIVATING PROTEIN"/>
    <property type="match status" value="1"/>
</dbReference>
<dbReference type="GO" id="GO:0000139">
    <property type="term" value="C:Golgi membrane"/>
    <property type="evidence" value="ECO:0007669"/>
    <property type="project" value="InterPro"/>
</dbReference>
<evidence type="ECO:0000313" key="9">
    <source>
        <dbReference type="Proteomes" id="UP000270094"/>
    </source>
</evidence>
<dbReference type="SUPFAM" id="SSF50978">
    <property type="entry name" value="WD40 repeat-like"/>
    <property type="match status" value="1"/>
</dbReference>
<proteinExistence type="predicted"/>
<dbReference type="EMBL" id="UYYB01005030">
    <property type="protein sequence ID" value="VDM67265.1"/>
    <property type="molecule type" value="Genomic_DNA"/>
</dbReference>
<dbReference type="GO" id="GO:0045540">
    <property type="term" value="P:regulation of cholesterol biosynthetic process"/>
    <property type="evidence" value="ECO:0007669"/>
    <property type="project" value="TreeGrafter"/>
</dbReference>
<dbReference type="InterPro" id="IPR015943">
    <property type="entry name" value="WD40/YVTN_repeat-like_dom_sf"/>
</dbReference>
<keyword evidence="9" id="KW-1185">Reference proteome</keyword>
<evidence type="ECO:0008006" key="10">
    <source>
        <dbReference type="Google" id="ProtNLM"/>
    </source>
</evidence>
<evidence type="ECO:0000313" key="8">
    <source>
        <dbReference type="EMBL" id="VDM67265.1"/>
    </source>
</evidence>
<evidence type="ECO:0000256" key="7">
    <source>
        <dbReference type="SAM" id="Phobius"/>
    </source>
</evidence>
<evidence type="ECO:0000256" key="3">
    <source>
        <dbReference type="ARBA" id="ARBA00022824"/>
    </source>
</evidence>
<evidence type="ECO:0000256" key="1">
    <source>
        <dbReference type="ARBA" id="ARBA00004477"/>
    </source>
</evidence>
<dbReference type="GO" id="GO:0032933">
    <property type="term" value="P:SREBP signaling pathway"/>
    <property type="evidence" value="ECO:0007669"/>
    <property type="project" value="InterPro"/>
</dbReference>
<accession>A0A3P7K7E4</accession>
<keyword evidence="4 7" id="KW-1133">Transmembrane helix</keyword>
<evidence type="ECO:0000256" key="2">
    <source>
        <dbReference type="ARBA" id="ARBA00022692"/>
    </source>
</evidence>
<reference evidence="8 9" key="1">
    <citation type="submission" date="2018-11" db="EMBL/GenBank/DDBJ databases">
        <authorList>
            <consortium name="Pathogen Informatics"/>
        </authorList>
    </citation>
    <scope>NUCLEOTIDE SEQUENCE [LARGE SCALE GENOMIC DNA]</scope>
</reference>
<dbReference type="SMART" id="SM00320">
    <property type="entry name" value="WD40"/>
    <property type="match status" value="1"/>
</dbReference>
<evidence type="ECO:0000256" key="6">
    <source>
        <dbReference type="ARBA" id="ARBA00023180"/>
    </source>
</evidence>
<keyword evidence="3" id="KW-0256">Endoplasmic reticulum</keyword>
<sequence>MELRTNIFSWLHVKQSTTSPILCNEDKNISGSWMRSIMAVFALWTIWLAFVVHEHGHLPFNASSSLELDEISSRGSAPQHWQTWADRRHRSWLTLFAEFSLSHSSGSITFVPPIILKTTVDPSDPALYPSISSAKLSPPKASSSLEKDNNALKSRISWLERQLHLYLAIMWLALLSCVIGFVLYACFWGKWRTERLRKKKAALISPKSSSPRGSVLESTMVERKSTVESEPIVSFGHRFPIECIAICSQSWLVSCCQEGRVCLWNIETGERLLKLRRIRDVSSPQSQITMTLPLIWCIATKYVLCDITRNCEPINDDSSILNSIALISYHKRISELWIERLRDFLVF</sequence>
<dbReference type="InterPro" id="IPR001680">
    <property type="entry name" value="WD40_rpt"/>
</dbReference>
<feature type="transmembrane region" description="Helical" evidence="7">
    <location>
        <begin position="165"/>
        <end position="189"/>
    </location>
</feature>
<keyword evidence="6" id="KW-0325">Glycoprotein</keyword>
<dbReference type="AlphaFoldDB" id="A0A3P7K7E4"/>
<keyword evidence="5 7" id="KW-0472">Membrane</keyword>
<evidence type="ECO:0000256" key="4">
    <source>
        <dbReference type="ARBA" id="ARBA00022989"/>
    </source>
</evidence>
<feature type="transmembrane region" description="Helical" evidence="7">
    <location>
        <begin position="36"/>
        <end position="53"/>
    </location>
</feature>
<organism evidence="8 9">
    <name type="scientific">Strongylus vulgaris</name>
    <name type="common">Blood worm</name>
    <dbReference type="NCBI Taxonomy" id="40348"/>
    <lineage>
        <taxon>Eukaryota</taxon>
        <taxon>Metazoa</taxon>
        <taxon>Ecdysozoa</taxon>
        <taxon>Nematoda</taxon>
        <taxon>Chromadorea</taxon>
        <taxon>Rhabditida</taxon>
        <taxon>Rhabditina</taxon>
        <taxon>Rhabditomorpha</taxon>
        <taxon>Strongyloidea</taxon>
        <taxon>Strongylidae</taxon>
        <taxon>Strongylus</taxon>
    </lineage>
</organism>
<name>A0A3P7K7E4_STRVU</name>
<evidence type="ECO:0000256" key="5">
    <source>
        <dbReference type="ARBA" id="ARBA00023136"/>
    </source>
</evidence>
<dbReference type="GO" id="GO:0032934">
    <property type="term" value="F:sterol binding"/>
    <property type="evidence" value="ECO:0007669"/>
    <property type="project" value="InterPro"/>
</dbReference>
<dbReference type="Proteomes" id="UP000270094">
    <property type="component" value="Unassembled WGS sequence"/>
</dbReference>
<dbReference type="Gene3D" id="2.130.10.10">
    <property type="entry name" value="YVTN repeat-like/Quinoprotein amine dehydrogenase"/>
    <property type="match status" value="1"/>
</dbReference>
<dbReference type="GO" id="GO:0032936">
    <property type="term" value="C:SREBP-SCAP complex"/>
    <property type="evidence" value="ECO:0007669"/>
    <property type="project" value="TreeGrafter"/>
</dbReference>